<accession>A0A2U1J265</accession>
<organism evidence="6 7">
    <name type="scientific">Smittium angustum</name>
    <dbReference type="NCBI Taxonomy" id="133377"/>
    <lineage>
        <taxon>Eukaryota</taxon>
        <taxon>Fungi</taxon>
        <taxon>Fungi incertae sedis</taxon>
        <taxon>Zoopagomycota</taxon>
        <taxon>Kickxellomycotina</taxon>
        <taxon>Harpellomycetes</taxon>
        <taxon>Harpellales</taxon>
        <taxon>Legeriomycetaceae</taxon>
        <taxon>Smittium</taxon>
    </lineage>
</organism>
<dbReference type="AlphaFoldDB" id="A0A2U1J265"/>
<dbReference type="Pfam" id="PF13513">
    <property type="entry name" value="HEAT_EZ"/>
    <property type="match status" value="1"/>
</dbReference>
<dbReference type="EMBL" id="MBFU01000463">
    <property type="protein sequence ID" value="PVZ99166.1"/>
    <property type="molecule type" value="Genomic_DNA"/>
</dbReference>
<evidence type="ECO:0000256" key="5">
    <source>
        <dbReference type="SAM" id="MobiDB-lite"/>
    </source>
</evidence>
<name>A0A2U1J265_SMIAN</name>
<dbReference type="InterPro" id="IPR016024">
    <property type="entry name" value="ARM-type_fold"/>
</dbReference>
<keyword evidence="2" id="KW-0813">Transport</keyword>
<dbReference type="Gene3D" id="1.25.10.10">
    <property type="entry name" value="Leucine-rich Repeat Variant"/>
    <property type="match status" value="1"/>
</dbReference>
<sequence length="602" mass="68530">MDEIAQKTGTQPALVVGGARRQRPLSSSHERKRSVITENDYIEDKKQEEEEIQLHSQTKMYEKHYLSDKNMPLKNISTAQPPNFSEINQPRNIRMDSQNKKNGQELGSSKSRFYSLYKKQNPAFADPSEMKLKRYENDMAIRDQLRQNVIMGNRFKTNVLSPDDSDTETEYDISIQELNDLLQETKSQKVHVRIDSLKQILKKLEFPCKNTRKFIEEGKLISILINFISGTEVKEKLYSLMCITNISSCPKSIAQHALVAIPHLLNIISVVDGNTDNDLKEQAAWAIGNLAGGDEEFREVLYSSGALQSLTNLLDSKDESVVRTSCFAISNMEYETIFEVGWILAYLSAKSSLSQLNEILESSVIVKLCEFVIEEKIKGIFVLPILRMLGNLAAGTDDQVEKLISKVNVIKIIKLQLEEINVEVRTGNESDSKEEPGQNMSRSVEKETLWVLSNLTASNETLLTKILDQDEKEEKGRIVDTLSKIINRQGYDLKKEAAYSVLNICDHTKVFLSKLPYKNFIKEFVDFISSHDQELVKFGLHFIEVLFKNLPREECVELINSTIGGIDAIEEAVLSDDEDIRSGACRIQREYYNEKDVEMSNI</sequence>
<evidence type="ECO:0000256" key="1">
    <source>
        <dbReference type="ARBA" id="ARBA00010394"/>
    </source>
</evidence>
<proteinExistence type="inferred from homology"/>
<feature type="compositionally biased region" description="Basic and acidic residues" evidence="5">
    <location>
        <begin position="93"/>
        <end position="103"/>
    </location>
</feature>
<feature type="region of interest" description="Disordered" evidence="5">
    <location>
        <begin position="73"/>
        <end position="110"/>
    </location>
</feature>
<comment type="caution">
    <text evidence="6">The sequence shown here is derived from an EMBL/GenBank/DDBJ whole genome shotgun (WGS) entry which is preliminary data.</text>
</comment>
<keyword evidence="7" id="KW-1185">Reference proteome</keyword>
<dbReference type="InterPro" id="IPR000225">
    <property type="entry name" value="Armadillo"/>
</dbReference>
<dbReference type="PROSITE" id="PS50176">
    <property type="entry name" value="ARM_REPEAT"/>
    <property type="match status" value="1"/>
</dbReference>
<dbReference type="PANTHER" id="PTHR23316">
    <property type="entry name" value="IMPORTIN ALPHA"/>
    <property type="match status" value="1"/>
</dbReference>
<evidence type="ECO:0000256" key="2">
    <source>
        <dbReference type="ARBA" id="ARBA00022448"/>
    </source>
</evidence>
<dbReference type="Proteomes" id="UP000245591">
    <property type="component" value="Unassembled WGS sequence"/>
</dbReference>
<protein>
    <recommendedName>
        <fullName evidence="8">Importin subunit alpha</fullName>
    </recommendedName>
</protein>
<evidence type="ECO:0000256" key="4">
    <source>
        <dbReference type="PROSITE-ProRule" id="PRU00259"/>
    </source>
</evidence>
<dbReference type="SMART" id="SM00185">
    <property type="entry name" value="ARM"/>
    <property type="match status" value="4"/>
</dbReference>
<feature type="repeat" description="ARM" evidence="4">
    <location>
        <begin position="305"/>
        <end position="332"/>
    </location>
</feature>
<gene>
    <name evidence="6" type="ORF">BB558_004821</name>
</gene>
<dbReference type="InterPro" id="IPR011989">
    <property type="entry name" value="ARM-like"/>
</dbReference>
<evidence type="ECO:0000313" key="7">
    <source>
        <dbReference type="Proteomes" id="UP000245591"/>
    </source>
</evidence>
<feature type="region of interest" description="Disordered" evidence="5">
    <location>
        <begin position="1"/>
        <end position="48"/>
    </location>
</feature>
<feature type="compositionally biased region" description="Polar residues" evidence="5">
    <location>
        <begin position="75"/>
        <end position="91"/>
    </location>
</feature>
<evidence type="ECO:0000313" key="6">
    <source>
        <dbReference type="EMBL" id="PVZ99166.1"/>
    </source>
</evidence>
<dbReference type="GO" id="GO:0015031">
    <property type="term" value="P:protein transport"/>
    <property type="evidence" value="ECO:0007669"/>
    <property type="project" value="UniProtKB-KW"/>
</dbReference>
<evidence type="ECO:0000256" key="3">
    <source>
        <dbReference type="ARBA" id="ARBA00022927"/>
    </source>
</evidence>
<keyword evidence="3" id="KW-0653">Protein transport</keyword>
<reference evidence="6 7" key="1">
    <citation type="journal article" date="2018" name="MBio">
        <title>Comparative Genomics Reveals the Core Gene Toolbox for the Fungus-Insect Symbiosis.</title>
        <authorList>
            <person name="Wang Y."/>
            <person name="Stata M."/>
            <person name="Wang W."/>
            <person name="Stajich J.E."/>
            <person name="White M.M."/>
            <person name="Moncalvo J.M."/>
        </authorList>
    </citation>
    <scope>NUCLEOTIDE SEQUENCE [LARGE SCALE GENOMIC DNA]</scope>
    <source>
        <strain evidence="6 7">AUS-126-30</strain>
    </source>
</reference>
<evidence type="ECO:0008006" key="8">
    <source>
        <dbReference type="Google" id="ProtNLM"/>
    </source>
</evidence>
<dbReference type="SUPFAM" id="SSF48371">
    <property type="entry name" value="ARM repeat"/>
    <property type="match status" value="1"/>
</dbReference>
<comment type="similarity">
    <text evidence="1">Belongs to the importin alpha family.</text>
</comment>